<feature type="domain" description="HTH arsR-type" evidence="4">
    <location>
        <begin position="9"/>
        <end position="103"/>
    </location>
</feature>
<dbReference type="AlphaFoldDB" id="A0A419W9V5"/>
<reference evidence="5 6" key="1">
    <citation type="submission" date="2018-09" db="EMBL/GenBank/DDBJ databases">
        <title>Genomic Encyclopedia of Archaeal and Bacterial Type Strains, Phase II (KMG-II): from individual species to whole genera.</title>
        <authorList>
            <person name="Goeker M."/>
        </authorList>
    </citation>
    <scope>NUCLEOTIDE SEQUENCE [LARGE SCALE GENOMIC DNA]</scope>
    <source>
        <strain evidence="5 6">DSM 27148</strain>
    </source>
</reference>
<dbReference type="PROSITE" id="PS50987">
    <property type="entry name" value="HTH_ARSR_2"/>
    <property type="match status" value="1"/>
</dbReference>
<dbReference type="SMART" id="SM00418">
    <property type="entry name" value="HTH_ARSR"/>
    <property type="match status" value="1"/>
</dbReference>
<evidence type="ECO:0000256" key="2">
    <source>
        <dbReference type="ARBA" id="ARBA00023125"/>
    </source>
</evidence>
<dbReference type="OrthoDB" id="9802016at2"/>
<organism evidence="5 6">
    <name type="scientific">Mangrovibacterium diazotrophicum</name>
    <dbReference type="NCBI Taxonomy" id="1261403"/>
    <lineage>
        <taxon>Bacteria</taxon>
        <taxon>Pseudomonadati</taxon>
        <taxon>Bacteroidota</taxon>
        <taxon>Bacteroidia</taxon>
        <taxon>Marinilabiliales</taxon>
        <taxon>Prolixibacteraceae</taxon>
        <taxon>Mangrovibacterium</taxon>
    </lineage>
</organism>
<sequence length="103" mass="11603">MAVMKIQELDADRLDMAANMLKAIAHPMRIAILKHLEAGKKLTVTEIHELLGIEQSTTSHHLGILKDKGVLCSRREGKNTFYYLKHDTLSQIVDCLQRCTCGE</sequence>
<evidence type="ECO:0000313" key="6">
    <source>
        <dbReference type="Proteomes" id="UP000283387"/>
    </source>
</evidence>
<dbReference type="InterPro" id="IPR001845">
    <property type="entry name" value="HTH_ArsR_DNA-bd_dom"/>
</dbReference>
<evidence type="ECO:0000256" key="1">
    <source>
        <dbReference type="ARBA" id="ARBA00023015"/>
    </source>
</evidence>
<gene>
    <name evidence="5" type="ORF">BC643_2566</name>
</gene>
<dbReference type="NCBIfam" id="NF033788">
    <property type="entry name" value="HTH_metalloreg"/>
    <property type="match status" value="1"/>
</dbReference>
<dbReference type="CDD" id="cd00090">
    <property type="entry name" value="HTH_ARSR"/>
    <property type="match status" value="1"/>
</dbReference>
<name>A0A419W9V5_9BACT</name>
<proteinExistence type="predicted"/>
<dbReference type="InterPro" id="IPR011991">
    <property type="entry name" value="ArsR-like_HTH"/>
</dbReference>
<dbReference type="EMBL" id="RAPN01000001">
    <property type="protein sequence ID" value="RKD92196.1"/>
    <property type="molecule type" value="Genomic_DNA"/>
</dbReference>
<dbReference type="PRINTS" id="PR00778">
    <property type="entry name" value="HTHARSR"/>
</dbReference>
<dbReference type="Proteomes" id="UP000283387">
    <property type="component" value="Unassembled WGS sequence"/>
</dbReference>
<dbReference type="InterPro" id="IPR036390">
    <property type="entry name" value="WH_DNA-bd_sf"/>
</dbReference>
<keyword evidence="1" id="KW-0805">Transcription regulation</keyword>
<evidence type="ECO:0000259" key="4">
    <source>
        <dbReference type="PROSITE" id="PS50987"/>
    </source>
</evidence>
<dbReference type="GO" id="GO:0003700">
    <property type="term" value="F:DNA-binding transcription factor activity"/>
    <property type="evidence" value="ECO:0007669"/>
    <property type="project" value="InterPro"/>
</dbReference>
<protein>
    <submittedName>
        <fullName evidence="5">ArsR family transcriptional regulator</fullName>
    </submittedName>
</protein>
<dbReference type="PANTHER" id="PTHR33154">
    <property type="entry name" value="TRANSCRIPTIONAL REGULATOR, ARSR FAMILY"/>
    <property type="match status" value="1"/>
</dbReference>
<dbReference type="InterPro" id="IPR036388">
    <property type="entry name" value="WH-like_DNA-bd_sf"/>
</dbReference>
<evidence type="ECO:0000313" key="5">
    <source>
        <dbReference type="EMBL" id="RKD92196.1"/>
    </source>
</evidence>
<dbReference type="Gene3D" id="1.10.10.10">
    <property type="entry name" value="Winged helix-like DNA-binding domain superfamily/Winged helix DNA-binding domain"/>
    <property type="match status" value="1"/>
</dbReference>
<dbReference type="PANTHER" id="PTHR33154:SF33">
    <property type="entry name" value="TRANSCRIPTIONAL REPRESSOR SDPR"/>
    <property type="match status" value="1"/>
</dbReference>
<comment type="caution">
    <text evidence="5">The sequence shown here is derived from an EMBL/GenBank/DDBJ whole genome shotgun (WGS) entry which is preliminary data.</text>
</comment>
<dbReference type="GO" id="GO:0003677">
    <property type="term" value="F:DNA binding"/>
    <property type="evidence" value="ECO:0007669"/>
    <property type="project" value="UniProtKB-KW"/>
</dbReference>
<accession>A0A419W9V5</accession>
<dbReference type="InterPro" id="IPR051081">
    <property type="entry name" value="HTH_MetalResp_TranReg"/>
</dbReference>
<keyword evidence="6" id="KW-1185">Reference proteome</keyword>
<keyword evidence="3" id="KW-0804">Transcription</keyword>
<keyword evidence="2" id="KW-0238">DNA-binding</keyword>
<evidence type="ECO:0000256" key="3">
    <source>
        <dbReference type="ARBA" id="ARBA00023163"/>
    </source>
</evidence>
<dbReference type="SUPFAM" id="SSF46785">
    <property type="entry name" value="Winged helix' DNA-binding domain"/>
    <property type="match status" value="1"/>
</dbReference>
<dbReference type="Pfam" id="PF12840">
    <property type="entry name" value="HTH_20"/>
    <property type="match status" value="1"/>
</dbReference>